<reference evidence="3" key="1">
    <citation type="submission" date="2022-11" db="UniProtKB">
        <authorList>
            <consortium name="WormBaseParasite"/>
        </authorList>
    </citation>
    <scope>IDENTIFICATION</scope>
</reference>
<keyword evidence="1" id="KW-0472">Membrane</keyword>
<accession>A0A914LWJ7</accession>
<dbReference type="WBParaSite" id="Minc3s00753g16907">
    <property type="protein sequence ID" value="Minc3s00753g16907"/>
    <property type="gene ID" value="Minc3s00753g16907"/>
</dbReference>
<proteinExistence type="predicted"/>
<keyword evidence="1" id="KW-0812">Transmembrane</keyword>
<keyword evidence="1" id="KW-1133">Transmembrane helix</keyword>
<evidence type="ECO:0000313" key="2">
    <source>
        <dbReference type="Proteomes" id="UP000887563"/>
    </source>
</evidence>
<keyword evidence="2" id="KW-1185">Reference proteome</keyword>
<sequence length="80" mass="9994">MDLLLQLNLHFFHYYLFQFLVYLLFHFAIYHQLPLKIGKIFFDRDNVIPKFKELDQGWARLREKIWDGFRLSERENSPRF</sequence>
<protein>
    <submittedName>
        <fullName evidence="3">Uncharacterized protein</fullName>
    </submittedName>
</protein>
<dbReference type="AlphaFoldDB" id="A0A914LWJ7"/>
<organism evidence="2 3">
    <name type="scientific">Meloidogyne incognita</name>
    <name type="common">Southern root-knot nematode worm</name>
    <name type="synonym">Oxyuris incognita</name>
    <dbReference type="NCBI Taxonomy" id="6306"/>
    <lineage>
        <taxon>Eukaryota</taxon>
        <taxon>Metazoa</taxon>
        <taxon>Ecdysozoa</taxon>
        <taxon>Nematoda</taxon>
        <taxon>Chromadorea</taxon>
        <taxon>Rhabditida</taxon>
        <taxon>Tylenchina</taxon>
        <taxon>Tylenchomorpha</taxon>
        <taxon>Tylenchoidea</taxon>
        <taxon>Meloidogynidae</taxon>
        <taxon>Meloidogyninae</taxon>
        <taxon>Meloidogyne</taxon>
        <taxon>Meloidogyne incognita group</taxon>
    </lineage>
</organism>
<name>A0A914LWJ7_MELIC</name>
<evidence type="ECO:0000313" key="3">
    <source>
        <dbReference type="WBParaSite" id="Minc3s00753g16907"/>
    </source>
</evidence>
<dbReference type="Proteomes" id="UP000887563">
    <property type="component" value="Unplaced"/>
</dbReference>
<evidence type="ECO:0000256" key="1">
    <source>
        <dbReference type="SAM" id="Phobius"/>
    </source>
</evidence>
<feature type="transmembrane region" description="Helical" evidence="1">
    <location>
        <begin position="12"/>
        <end position="30"/>
    </location>
</feature>